<dbReference type="HAMAP" id="MF_01944">
    <property type="entry name" value="Lipid_A_LpxM"/>
    <property type="match status" value="1"/>
</dbReference>
<dbReference type="GO" id="GO:0009103">
    <property type="term" value="P:lipopolysaccharide biosynthetic process"/>
    <property type="evidence" value="ECO:0007669"/>
    <property type="project" value="UniProtKB-UniRule"/>
</dbReference>
<dbReference type="UniPathway" id="UPA00030"/>
<reference evidence="7 8" key="1">
    <citation type="journal article" date="2012" name="Science">
        <title>Ecological populations of bacteria act as socially cohesive units of antibiotic production and resistance.</title>
        <authorList>
            <person name="Cordero O.X."/>
            <person name="Wildschutte H."/>
            <person name="Kirkup B."/>
            <person name="Proehl S."/>
            <person name="Ngo L."/>
            <person name="Hussain F."/>
            <person name="Le Roux F."/>
            <person name="Mincer T."/>
            <person name="Polz M.F."/>
        </authorList>
    </citation>
    <scope>NUCLEOTIDE SEQUENCE [LARGE SCALE GENOMIC DNA]</scope>
    <source>
        <strain evidence="7 8">FF-238</strain>
    </source>
</reference>
<dbReference type="NCBIfam" id="NF006507">
    <property type="entry name" value="PRK08943.1"/>
    <property type="match status" value="1"/>
</dbReference>
<keyword evidence="1 6" id="KW-1003">Cell membrane</keyword>
<dbReference type="GO" id="GO:0036104">
    <property type="term" value="P:Kdo2-lipid A biosynthetic process"/>
    <property type="evidence" value="ECO:0007669"/>
    <property type="project" value="UniProtKB-UniRule"/>
</dbReference>
<comment type="similarity">
    <text evidence="6">Belongs to the LpxL/LpxM/LpxP family. LpxM subfamily.</text>
</comment>
<organism evidence="7 8">
    <name type="scientific">Vibrio genomosp. F6 str. FF-238</name>
    <dbReference type="NCBI Taxonomy" id="1191298"/>
    <lineage>
        <taxon>Bacteria</taxon>
        <taxon>Pseudomonadati</taxon>
        <taxon>Pseudomonadota</taxon>
        <taxon>Gammaproteobacteria</taxon>
        <taxon>Vibrionales</taxon>
        <taxon>Vibrionaceae</taxon>
        <taxon>Vibrio</taxon>
    </lineage>
</organism>
<keyword evidence="2 6" id="KW-0997">Cell inner membrane</keyword>
<comment type="subcellular location">
    <subcellularLocation>
        <location evidence="6">Cell inner membrane</location>
        <topology evidence="6">Single-pass membrane protein</topology>
    </subcellularLocation>
</comment>
<dbReference type="PIRSF" id="PIRSF026649">
    <property type="entry name" value="MsbB"/>
    <property type="match status" value="1"/>
</dbReference>
<evidence type="ECO:0000256" key="2">
    <source>
        <dbReference type="ARBA" id="ARBA00022519"/>
    </source>
</evidence>
<dbReference type="GO" id="GO:0016747">
    <property type="term" value="F:acyltransferase activity, transferring groups other than amino-acyl groups"/>
    <property type="evidence" value="ECO:0007669"/>
    <property type="project" value="InterPro"/>
</dbReference>
<feature type="short sequence motif" description="HXXXXD motif" evidence="6">
    <location>
        <begin position="142"/>
        <end position="147"/>
    </location>
</feature>
<feature type="transmembrane region" description="Helical" evidence="6">
    <location>
        <begin position="26"/>
        <end position="44"/>
    </location>
</feature>
<dbReference type="GO" id="GO:0005886">
    <property type="term" value="C:plasma membrane"/>
    <property type="evidence" value="ECO:0007669"/>
    <property type="project" value="UniProtKB-SubCell"/>
</dbReference>
<dbReference type="GO" id="GO:0009276">
    <property type="term" value="C:Gram-negative-bacterium-type cell wall"/>
    <property type="evidence" value="ECO:0007669"/>
    <property type="project" value="InterPro"/>
</dbReference>
<keyword evidence="8" id="KW-1185">Reference proteome</keyword>
<dbReference type="AlphaFoldDB" id="A0A1E5CZQ8"/>
<keyword evidence="4 6" id="KW-0472">Membrane</keyword>
<dbReference type="InterPro" id="IPR004960">
    <property type="entry name" value="LipA_acyltrans"/>
</dbReference>
<dbReference type="CDD" id="cd07984">
    <property type="entry name" value="LPLAT_LABLAT-like"/>
    <property type="match status" value="1"/>
</dbReference>
<dbReference type="UniPathway" id="UPA00360">
    <property type="reaction ID" value="UER00486"/>
</dbReference>
<keyword evidence="3 6" id="KW-0808">Transferase</keyword>
<comment type="caution">
    <text evidence="7">The sequence shown here is derived from an EMBL/GenBank/DDBJ whole genome shotgun (WGS) entry which is preliminary data.</text>
</comment>
<accession>A0A1E5CZQ8</accession>
<evidence type="ECO:0000256" key="4">
    <source>
        <dbReference type="ARBA" id="ARBA00023136"/>
    </source>
</evidence>
<dbReference type="EC" id="2.3.1.243" evidence="6"/>
<dbReference type="RefSeq" id="WP_017052202.1">
    <property type="nucleotide sequence ID" value="NZ_AJYW02000121.1"/>
</dbReference>
<dbReference type="PANTHER" id="PTHR30606">
    <property type="entry name" value="LIPID A BIOSYNTHESIS LAUROYL ACYLTRANSFERASE"/>
    <property type="match status" value="1"/>
</dbReference>
<comment type="catalytic activity">
    <reaction evidence="6">
        <text>an alpha-Kdo-(2-&gt;4)-alpha-Kdo-(2-&gt;6)-(acyl)-lipid IVA + a fatty acyl-[ACP] = an alpha-Kdo-(2-&gt;4)-alpha-Kdo-(2-&gt;6)-lipid A + holo-[ACP]</text>
        <dbReference type="Rhea" id="RHEA:69400"/>
        <dbReference type="Rhea" id="RHEA-COMP:9685"/>
        <dbReference type="Rhea" id="RHEA-COMP:14125"/>
        <dbReference type="ChEBI" id="CHEBI:64479"/>
        <dbReference type="ChEBI" id="CHEBI:138651"/>
        <dbReference type="ChEBI" id="CHEBI:176430"/>
        <dbReference type="ChEBI" id="CHEBI:176431"/>
        <dbReference type="EC" id="2.3.1.243"/>
    </reaction>
</comment>
<keyword evidence="6" id="KW-0448">Lipopolysaccharide biosynthesis</keyword>
<comment type="function">
    <text evidence="6">Catalyzes the transfer of an acyl chain from an acyl-[acyl-carrier-protein] (ACP) to a Kdo(2)-(acyl)-lipid IV(A) to form a Kdo(2)-lipid A.</text>
</comment>
<dbReference type="PANTHER" id="PTHR30606:SF4">
    <property type="entry name" value="LIPID A BIOSYNTHESIS MYRISTOYLTRANSFERASE"/>
    <property type="match status" value="1"/>
</dbReference>
<keyword evidence="6" id="KW-1133">Transmembrane helix</keyword>
<comment type="pathway">
    <text evidence="6">Bacterial outer membrane biogenesis; lipopolysaccharide biosynthesis.</text>
</comment>
<evidence type="ECO:0000256" key="6">
    <source>
        <dbReference type="HAMAP-Rule" id="MF_01944"/>
    </source>
</evidence>
<dbReference type="InterPro" id="IPR011921">
    <property type="entry name" value="Lipid_A_MsbB"/>
</dbReference>
<evidence type="ECO:0000256" key="5">
    <source>
        <dbReference type="ARBA" id="ARBA00023315"/>
    </source>
</evidence>
<keyword evidence="6" id="KW-0812">Transmembrane</keyword>
<keyword evidence="5 6" id="KW-0012">Acyltransferase</keyword>
<evidence type="ECO:0000313" key="7">
    <source>
        <dbReference type="EMBL" id="OEE76431.1"/>
    </source>
</evidence>
<protein>
    <recommendedName>
        <fullName evidence="6">Lipid A biosynthesis acyltransferase</fullName>
        <ecNumber evidence="6">2.3.1.243</ecNumber>
    </recommendedName>
    <alternativeName>
        <fullName evidence="6">Kdo(2)-lauroyl-lipid IV(A) acyltransferase</fullName>
    </alternativeName>
</protein>
<comment type="pathway">
    <text evidence="6">Glycolipid biosynthesis; KDO(2)-lipid A biosynthesis; KDO(2)-lipid A from CMP-3-deoxy-D-manno-octulosonate and lipid IV(A): step 4/4.</text>
</comment>
<dbReference type="EMBL" id="AJYW02000121">
    <property type="protein sequence ID" value="OEE76431.1"/>
    <property type="molecule type" value="Genomic_DNA"/>
</dbReference>
<evidence type="ECO:0000313" key="8">
    <source>
        <dbReference type="Proteomes" id="UP000094165"/>
    </source>
</evidence>
<dbReference type="Proteomes" id="UP000094165">
    <property type="component" value="Unassembled WGS sequence"/>
</dbReference>
<dbReference type="Pfam" id="PF03279">
    <property type="entry name" value="Lip_A_acyltrans"/>
    <property type="match status" value="1"/>
</dbReference>
<evidence type="ECO:0000256" key="3">
    <source>
        <dbReference type="ARBA" id="ARBA00022679"/>
    </source>
</evidence>
<evidence type="ECO:0000256" key="1">
    <source>
        <dbReference type="ARBA" id="ARBA00022475"/>
    </source>
</evidence>
<proteinExistence type="inferred from homology"/>
<sequence length="333" mass="38437">MNKNQNDFDPKAYNPTFEWRFLAPKYWGTWLAVVLAVPFALLPLKVHKWLAHLIASHMIKSNRNAVNNIRANLLHCFPQLDNTARETLVYKSLYSAGIVMMRFSLLSSRSAKWLQTNTDMINRHYMDQCIEREEKFVLFVPHSWAIDVPAVVLASQGIPLVAMIKQQKNLISDWLMHRQRVQYGGRVYERSAGIKPYVKAIKGNYFGYYSPDQDHGEEVSEFVDFFATTKATFPGLAKVAKLSKAIVIPTFASIDPETGRYVIEFLPPIAQNGSDAENAREMNQAIESFVGKQPEHYMWTLRFLRTQTDGRHFYREMRSRYAEQVSASQKDNE</sequence>
<gene>
    <name evidence="6" type="primary">lpxM</name>
    <name evidence="7" type="ORF">A130_05015</name>
</gene>
<name>A0A1E5CZQ8_9VIBR</name>